<evidence type="ECO:0000256" key="2">
    <source>
        <dbReference type="SAM" id="MobiDB-lite"/>
    </source>
</evidence>
<dbReference type="PANTHER" id="PTHR26312">
    <property type="entry name" value="TETRATRICOPEPTIDE REPEAT PROTEIN 5"/>
    <property type="match status" value="1"/>
</dbReference>
<evidence type="ECO:0000313" key="4">
    <source>
        <dbReference type="Proteomes" id="UP000194003"/>
    </source>
</evidence>
<dbReference type="PANTHER" id="PTHR26312:SF87">
    <property type="entry name" value="TETRATRICOPEPTIDE REPEAT PROTEIN 5"/>
    <property type="match status" value="1"/>
</dbReference>
<protein>
    <submittedName>
        <fullName evidence="3">Putative tetratricopeptide repeat protein,ATPase</fullName>
    </submittedName>
</protein>
<dbReference type="AlphaFoldDB" id="A0A1Y2K1E5"/>
<feature type="region of interest" description="Disordered" evidence="2">
    <location>
        <begin position="847"/>
        <end position="905"/>
    </location>
</feature>
<keyword evidence="4" id="KW-1185">Reference proteome</keyword>
<dbReference type="STRING" id="1434232.MAIT1_05341"/>
<dbReference type="EMBL" id="LVJN01000020">
    <property type="protein sequence ID" value="OSM01792.1"/>
    <property type="molecule type" value="Genomic_DNA"/>
</dbReference>
<comment type="caution">
    <text evidence="3">The sequence shown here is derived from an EMBL/GenBank/DDBJ whole genome shotgun (WGS) entry which is preliminary data.</text>
</comment>
<dbReference type="PROSITE" id="PS50005">
    <property type="entry name" value="TPR"/>
    <property type="match status" value="1"/>
</dbReference>
<dbReference type="SMART" id="SM00028">
    <property type="entry name" value="TPR"/>
    <property type="match status" value="4"/>
</dbReference>
<dbReference type="SUPFAM" id="SSF52540">
    <property type="entry name" value="P-loop containing nucleoside triphosphate hydrolases"/>
    <property type="match status" value="1"/>
</dbReference>
<dbReference type="Gene3D" id="3.40.50.300">
    <property type="entry name" value="P-loop containing nucleotide triphosphate hydrolases"/>
    <property type="match status" value="1"/>
</dbReference>
<keyword evidence="1" id="KW-0802">TPR repeat</keyword>
<reference evidence="3 4" key="1">
    <citation type="journal article" date="2016" name="BMC Genomics">
        <title>Combined genomic and structural analyses of a cultured magnetotactic bacterium reveals its niche adaptation to a dynamic environment.</title>
        <authorList>
            <person name="Araujo A.C."/>
            <person name="Morillo V."/>
            <person name="Cypriano J."/>
            <person name="Teixeira L.C."/>
            <person name="Leao P."/>
            <person name="Lyra S."/>
            <person name="Almeida L.G."/>
            <person name="Bazylinski D.A."/>
            <person name="Vasconcellos A.T."/>
            <person name="Abreu F."/>
            <person name="Lins U."/>
        </authorList>
    </citation>
    <scope>NUCLEOTIDE SEQUENCE [LARGE SCALE GENOMIC DNA]</scope>
    <source>
        <strain evidence="3 4">IT-1</strain>
    </source>
</reference>
<proteinExistence type="predicted"/>
<accession>A0A1Y2K1E5</accession>
<dbReference type="InterPro" id="IPR003107">
    <property type="entry name" value="HAT"/>
</dbReference>
<gene>
    <name evidence="3" type="ORF">MAIT1_05341</name>
</gene>
<dbReference type="GO" id="GO:0006396">
    <property type="term" value="P:RNA processing"/>
    <property type="evidence" value="ECO:0007669"/>
    <property type="project" value="InterPro"/>
</dbReference>
<feature type="repeat" description="TPR" evidence="1">
    <location>
        <begin position="722"/>
        <end position="755"/>
    </location>
</feature>
<dbReference type="InterPro" id="IPR011990">
    <property type="entry name" value="TPR-like_helical_dom_sf"/>
</dbReference>
<dbReference type="InterPro" id="IPR019734">
    <property type="entry name" value="TPR_rpt"/>
</dbReference>
<dbReference type="Pfam" id="PF14559">
    <property type="entry name" value="TPR_19"/>
    <property type="match status" value="1"/>
</dbReference>
<name>A0A1Y2K1E5_9PROT</name>
<dbReference type="Gene3D" id="1.25.40.10">
    <property type="entry name" value="Tetratricopeptide repeat domain"/>
    <property type="match status" value="1"/>
</dbReference>
<dbReference type="Proteomes" id="UP000194003">
    <property type="component" value="Unassembled WGS sequence"/>
</dbReference>
<dbReference type="OrthoDB" id="288285at2"/>
<evidence type="ECO:0000313" key="3">
    <source>
        <dbReference type="EMBL" id="OSM01792.1"/>
    </source>
</evidence>
<dbReference type="SMART" id="SM00386">
    <property type="entry name" value="HAT"/>
    <property type="match status" value="4"/>
</dbReference>
<sequence>MHNATPEEQEGFYGRENFLRAFDNRLNAGGGGLWPINGGPGLGKSSLLKRFEARAKQAGRTCLRFEIPEQAPDGGLGLLQTLCLDLREEKKMAQLLEWISGGAAGDVGFSQSLGKVTDLADQQIDDPTVKKATAAIKLLGYFGEKSLQLRHGKRYAEAKKFPELALMKRLEALAAGGKLVVVVDTFERIYRWRGEIPTALDFSGAEPRAMDETTKNPQEWLHNLLQQLAKSGALVIAAGRQTHPLRASEFADAPDGGENLNALAPFTYDEMLRMARGISPLLNTEADKPGGEEQLGKALVNLSFEGNPLWLRVGINFLEQYAQEQGGLESLPTEHSLQECFGQEPLGPTYVHNVTHSACKLALLNRVLGHTAPDLNVAWRVALPQWLEPEALAIVLGEQKEAITDAFIGAGLFPPHARRHILHDEVRDLLIAFAKKKNLLNTEETRDLHRRLAQWLSSHDAAKSDQQTTLAILRHRTLGSEHLHALGLNGGTFWEALEHSIYMNVESKSKLIADLPNRSKEQIESLQESLAKERQLGEEVFGQTAFRMLRKRVESGKATDIVSAASTPNTWRDYTQENGNDPNGWGCLGISLSKQEPTEAEMAFEKACGFTSGLSTHCLNRYAVFLWKDLKKSDRAQEMFERTISADPNNAIALGNFALFLQNERKEMDRAQEMFERAIAAEPNDADILGNFANFLWQERKEMDRALEMYERAIDADPNHANTLGNFANFLWQERKEMDRALEMYERAIDADPNDANTLGNFALFLQNERKEMDRAQEMFERAIDADPNHANTLGNFAVFLKMSARRWTALRRCTNAPSTLIPITPTSSATSLSSSMMSARRWTAPWRCTNAPSPPTRITPTPSAPSRSSWQVSARRWTAPWRCSNAPSTPIPITPTPSATSLSS</sequence>
<organism evidence="3 4">
    <name type="scientific">Magnetofaba australis IT-1</name>
    <dbReference type="NCBI Taxonomy" id="1434232"/>
    <lineage>
        <taxon>Bacteria</taxon>
        <taxon>Pseudomonadati</taxon>
        <taxon>Pseudomonadota</taxon>
        <taxon>Magnetococcia</taxon>
        <taxon>Magnetococcales</taxon>
        <taxon>Magnetococcaceae</taxon>
        <taxon>Magnetofaba</taxon>
    </lineage>
</organism>
<dbReference type="InterPro" id="IPR027417">
    <property type="entry name" value="P-loop_NTPase"/>
</dbReference>
<dbReference type="SUPFAM" id="SSF48452">
    <property type="entry name" value="TPR-like"/>
    <property type="match status" value="1"/>
</dbReference>
<evidence type="ECO:0000256" key="1">
    <source>
        <dbReference type="PROSITE-ProRule" id="PRU00339"/>
    </source>
</evidence>
<feature type="compositionally biased region" description="Low complexity" evidence="2">
    <location>
        <begin position="859"/>
        <end position="870"/>
    </location>
</feature>